<dbReference type="CDD" id="cd05286">
    <property type="entry name" value="QOR2"/>
    <property type="match status" value="1"/>
</dbReference>
<dbReference type="InterPro" id="IPR036291">
    <property type="entry name" value="NAD(P)-bd_dom_sf"/>
</dbReference>
<keyword evidence="1" id="KW-0521">NADP</keyword>
<dbReference type="AlphaFoldDB" id="A0A2A9PGG6"/>
<dbReference type="STRING" id="268505.A0A2A9PGG6"/>
<dbReference type="InterPro" id="IPR047618">
    <property type="entry name" value="QOR-like"/>
</dbReference>
<keyword evidence="7" id="KW-1185">Reference proteome</keyword>
<evidence type="ECO:0000256" key="2">
    <source>
        <dbReference type="ARBA" id="ARBA00023002"/>
    </source>
</evidence>
<evidence type="ECO:0000313" key="7">
    <source>
        <dbReference type="Proteomes" id="UP000037136"/>
    </source>
</evidence>
<dbReference type="GO" id="GO:0005829">
    <property type="term" value="C:cytosol"/>
    <property type="evidence" value="ECO:0007669"/>
    <property type="project" value="TreeGrafter"/>
</dbReference>
<dbReference type="InterPro" id="IPR011032">
    <property type="entry name" value="GroES-like_sf"/>
</dbReference>
<dbReference type="Pfam" id="PF08240">
    <property type="entry name" value="ADH_N"/>
    <property type="match status" value="1"/>
</dbReference>
<name>A0A2A9PGG6_OPHUN</name>
<dbReference type="SUPFAM" id="SSF50129">
    <property type="entry name" value="GroES-like"/>
    <property type="match status" value="1"/>
</dbReference>
<dbReference type="SUPFAM" id="SSF51735">
    <property type="entry name" value="NAD(P)-binding Rossmann-fold domains"/>
    <property type="match status" value="1"/>
</dbReference>
<evidence type="ECO:0000256" key="3">
    <source>
        <dbReference type="ARBA" id="ARBA00043088"/>
    </source>
</evidence>
<accession>A0A2A9PGG6</accession>
<dbReference type="FunFam" id="3.40.50.720:FF:000053">
    <property type="entry name" value="Quinone oxidoreductase 1"/>
    <property type="match status" value="1"/>
</dbReference>
<dbReference type="Pfam" id="PF00107">
    <property type="entry name" value="ADH_zinc_N"/>
    <property type="match status" value="1"/>
</dbReference>
<dbReference type="InterPro" id="IPR020843">
    <property type="entry name" value="ER"/>
</dbReference>
<protein>
    <recommendedName>
        <fullName evidence="4">Probable quinone oxidoreductase</fullName>
    </recommendedName>
    <alternativeName>
        <fullName evidence="3">NADPH:quinone reductase</fullName>
    </alternativeName>
</protein>
<dbReference type="GO" id="GO:0070402">
    <property type="term" value="F:NADPH binding"/>
    <property type="evidence" value="ECO:0007669"/>
    <property type="project" value="TreeGrafter"/>
</dbReference>
<reference evidence="6 7" key="1">
    <citation type="journal article" date="2015" name="BMC Genomics">
        <title>Gene expression during zombie ant biting behavior reflects the complexity underlying fungal parasitic behavioral manipulation.</title>
        <authorList>
            <person name="de Bekker C."/>
            <person name="Ohm R.A."/>
            <person name="Loreto R.G."/>
            <person name="Sebastian A."/>
            <person name="Albert I."/>
            <person name="Merrow M."/>
            <person name="Brachmann A."/>
            <person name="Hughes D.P."/>
        </authorList>
    </citation>
    <scope>NUCLEOTIDE SEQUENCE [LARGE SCALE GENOMIC DNA]</scope>
    <source>
        <strain evidence="6 7">SC16a</strain>
    </source>
</reference>
<dbReference type="OrthoDB" id="48317at2759"/>
<dbReference type="PANTHER" id="PTHR48106:SF13">
    <property type="entry name" value="QUINONE OXIDOREDUCTASE-RELATED"/>
    <property type="match status" value="1"/>
</dbReference>
<dbReference type="Proteomes" id="UP000037136">
    <property type="component" value="Unassembled WGS sequence"/>
</dbReference>
<dbReference type="SMART" id="SM00829">
    <property type="entry name" value="PKS_ER"/>
    <property type="match status" value="1"/>
</dbReference>
<evidence type="ECO:0000259" key="5">
    <source>
        <dbReference type="SMART" id="SM00829"/>
    </source>
</evidence>
<dbReference type="InterPro" id="IPR013154">
    <property type="entry name" value="ADH-like_N"/>
</dbReference>
<evidence type="ECO:0000256" key="1">
    <source>
        <dbReference type="ARBA" id="ARBA00022857"/>
    </source>
</evidence>
<reference evidence="6 7" key="2">
    <citation type="journal article" date="2017" name="Sci. Rep.">
        <title>Ant-infecting Ophiocordyceps genomes reveal a high diversity of potential behavioral manipulation genes and a possible major role for enterotoxins.</title>
        <authorList>
            <person name="de Bekker C."/>
            <person name="Ohm R.A."/>
            <person name="Evans H.C."/>
            <person name="Brachmann A."/>
            <person name="Hughes D.P."/>
        </authorList>
    </citation>
    <scope>NUCLEOTIDE SEQUENCE [LARGE SCALE GENOMIC DNA]</scope>
    <source>
        <strain evidence="6 7">SC16a</strain>
    </source>
</reference>
<dbReference type="EMBL" id="LAZP02000129">
    <property type="protein sequence ID" value="PFH60438.1"/>
    <property type="molecule type" value="Genomic_DNA"/>
</dbReference>
<evidence type="ECO:0000256" key="4">
    <source>
        <dbReference type="ARBA" id="ARBA00070796"/>
    </source>
</evidence>
<dbReference type="InterPro" id="IPR013149">
    <property type="entry name" value="ADH-like_C"/>
</dbReference>
<sequence length="330" mass="35099">MALPSTMKVIQISRHGGTDVLELHSDVPVPTPAPGQILVHNHFAGVNFIDTYFRTGLYPVPNLPFTLGREASGEVVSSSDDFRPGTRVVYMPGPSEAGTYAQYTAVAADRVVAIPDGIGTDVAAAVCLQGLTAWTLIRQAADVQPQDWALVHAAAGGVGLLLVQMLRLRGAHVIATASTAEKRELARRNGADYVVDSGADNLAAEVVSLTDGHGVDVIFDGVGKATFDADLEMIAVQGLLISFGNASGAVPPLSILRLTPKNVKLMRPTLNVYVAERKNLVRYTAELFDLVASGKINVAIHSIYPLQDASRAHTDIESRITTGKLLLDCR</sequence>
<organism evidence="6 7">
    <name type="scientific">Ophiocordyceps unilateralis</name>
    <name type="common">Zombie-ant fungus</name>
    <name type="synonym">Torrubia unilateralis</name>
    <dbReference type="NCBI Taxonomy" id="268505"/>
    <lineage>
        <taxon>Eukaryota</taxon>
        <taxon>Fungi</taxon>
        <taxon>Dikarya</taxon>
        <taxon>Ascomycota</taxon>
        <taxon>Pezizomycotina</taxon>
        <taxon>Sordariomycetes</taxon>
        <taxon>Hypocreomycetidae</taxon>
        <taxon>Hypocreales</taxon>
        <taxon>Ophiocordycipitaceae</taxon>
        <taxon>Ophiocordyceps</taxon>
    </lineage>
</organism>
<evidence type="ECO:0000313" key="6">
    <source>
        <dbReference type="EMBL" id="PFH60438.1"/>
    </source>
</evidence>
<feature type="domain" description="Enoyl reductase (ER)" evidence="5">
    <location>
        <begin position="16"/>
        <end position="327"/>
    </location>
</feature>
<dbReference type="GO" id="GO:0035925">
    <property type="term" value="F:mRNA 3'-UTR AU-rich region binding"/>
    <property type="evidence" value="ECO:0007669"/>
    <property type="project" value="TreeGrafter"/>
</dbReference>
<comment type="caution">
    <text evidence="6">The sequence shown here is derived from an EMBL/GenBank/DDBJ whole genome shotgun (WGS) entry which is preliminary data.</text>
</comment>
<gene>
    <name evidence="6" type="ORF">XA68_10952</name>
</gene>
<dbReference type="Gene3D" id="3.90.180.10">
    <property type="entry name" value="Medium-chain alcohol dehydrogenases, catalytic domain"/>
    <property type="match status" value="1"/>
</dbReference>
<proteinExistence type="predicted"/>
<dbReference type="Gene3D" id="3.40.50.720">
    <property type="entry name" value="NAD(P)-binding Rossmann-like Domain"/>
    <property type="match status" value="1"/>
</dbReference>
<dbReference type="PANTHER" id="PTHR48106">
    <property type="entry name" value="QUINONE OXIDOREDUCTASE PIG3-RELATED"/>
    <property type="match status" value="1"/>
</dbReference>
<dbReference type="GO" id="GO:0003960">
    <property type="term" value="F:quinone reductase (NADPH) activity"/>
    <property type="evidence" value="ECO:0007669"/>
    <property type="project" value="InterPro"/>
</dbReference>
<keyword evidence="2" id="KW-0560">Oxidoreductase</keyword>